<dbReference type="InterPro" id="IPR018085">
    <property type="entry name" value="Ura-DNA_Glyclase_AS"/>
</dbReference>
<evidence type="ECO:0000256" key="1">
    <source>
        <dbReference type="ARBA" id="ARBA00001400"/>
    </source>
</evidence>
<evidence type="ECO:0000313" key="14">
    <source>
        <dbReference type="Proteomes" id="UP001055167"/>
    </source>
</evidence>
<comment type="similarity">
    <text evidence="3 9 11">Belongs to the uracil-DNA glycosylase (UDG) superfamily. UNG family.</text>
</comment>
<name>A0ABQ4QU67_9HYPH</name>
<evidence type="ECO:0000256" key="10">
    <source>
        <dbReference type="PROSITE-ProRule" id="PRU10072"/>
    </source>
</evidence>
<keyword evidence="14" id="KW-1185">Reference proteome</keyword>
<dbReference type="PANTHER" id="PTHR11264:SF0">
    <property type="entry name" value="URACIL-DNA GLYCOSYLASE"/>
    <property type="match status" value="1"/>
</dbReference>
<dbReference type="NCBIfam" id="NF003592">
    <property type="entry name" value="PRK05254.1-5"/>
    <property type="match status" value="1"/>
</dbReference>
<dbReference type="NCBIfam" id="TIGR00628">
    <property type="entry name" value="ung"/>
    <property type="match status" value="1"/>
</dbReference>
<evidence type="ECO:0000313" key="13">
    <source>
        <dbReference type="EMBL" id="GJD48878.1"/>
    </source>
</evidence>
<dbReference type="EC" id="3.2.2.27" evidence="4 9"/>
<reference evidence="13" key="2">
    <citation type="submission" date="2021-08" db="EMBL/GenBank/DDBJ databases">
        <authorList>
            <person name="Tani A."/>
            <person name="Ola A."/>
            <person name="Ogura Y."/>
            <person name="Katsura K."/>
            <person name="Hayashi T."/>
        </authorList>
    </citation>
    <scope>NUCLEOTIDE SEQUENCE</scope>
    <source>
        <strain evidence="13">KCTC 52305</strain>
    </source>
</reference>
<keyword evidence="6 9" id="KW-0227">DNA damage</keyword>
<dbReference type="PANTHER" id="PTHR11264">
    <property type="entry name" value="URACIL-DNA GLYCOSYLASE"/>
    <property type="match status" value="1"/>
</dbReference>
<dbReference type="HAMAP" id="MF_00148">
    <property type="entry name" value="UDG"/>
    <property type="match status" value="1"/>
</dbReference>
<evidence type="ECO:0000256" key="4">
    <source>
        <dbReference type="ARBA" id="ARBA00012030"/>
    </source>
</evidence>
<evidence type="ECO:0000256" key="3">
    <source>
        <dbReference type="ARBA" id="ARBA00008184"/>
    </source>
</evidence>
<comment type="catalytic activity">
    <reaction evidence="1 9 11">
        <text>Hydrolyzes single-stranded DNA or mismatched double-stranded DNA and polynucleotides, releasing free uracil.</text>
        <dbReference type="EC" id="3.2.2.27"/>
    </reaction>
</comment>
<dbReference type="CDD" id="cd10027">
    <property type="entry name" value="UDG-F1-like"/>
    <property type="match status" value="1"/>
</dbReference>
<evidence type="ECO:0000256" key="5">
    <source>
        <dbReference type="ARBA" id="ARBA00018429"/>
    </source>
</evidence>
<dbReference type="EMBL" id="BPQH01000004">
    <property type="protein sequence ID" value="GJD48878.1"/>
    <property type="molecule type" value="Genomic_DNA"/>
</dbReference>
<dbReference type="Gene3D" id="3.40.470.10">
    <property type="entry name" value="Uracil-DNA glycosylase-like domain"/>
    <property type="match status" value="1"/>
</dbReference>
<keyword evidence="8 9" id="KW-0234">DNA repair</keyword>
<evidence type="ECO:0000256" key="8">
    <source>
        <dbReference type="ARBA" id="ARBA00023204"/>
    </source>
</evidence>
<comment type="subcellular location">
    <subcellularLocation>
        <location evidence="9">Cytoplasm</location>
    </subcellularLocation>
</comment>
<dbReference type="SMART" id="SM00986">
    <property type="entry name" value="UDG"/>
    <property type="match status" value="1"/>
</dbReference>
<proteinExistence type="inferred from homology"/>
<keyword evidence="7 9" id="KW-0378">Hydrolase</keyword>
<evidence type="ECO:0000256" key="9">
    <source>
        <dbReference type="HAMAP-Rule" id="MF_00148"/>
    </source>
</evidence>
<evidence type="ECO:0000256" key="6">
    <source>
        <dbReference type="ARBA" id="ARBA00022763"/>
    </source>
</evidence>
<dbReference type="PROSITE" id="PS00130">
    <property type="entry name" value="U_DNA_GLYCOSYLASE"/>
    <property type="match status" value="1"/>
</dbReference>
<evidence type="ECO:0000256" key="2">
    <source>
        <dbReference type="ARBA" id="ARBA00002631"/>
    </source>
</evidence>
<feature type="domain" description="Uracil-DNA glycosylase-like" evidence="12">
    <location>
        <begin position="61"/>
        <end position="221"/>
    </location>
</feature>
<comment type="function">
    <text evidence="2 9 11">Excises uracil residues from the DNA which can arise as a result of misincorporation of dUMP residues by DNA polymerase or due to deamination of cytosine.</text>
</comment>
<dbReference type="Proteomes" id="UP001055167">
    <property type="component" value="Unassembled WGS sequence"/>
</dbReference>
<dbReference type="InterPro" id="IPR005122">
    <property type="entry name" value="Uracil-DNA_glycosylase-like"/>
</dbReference>
<keyword evidence="9" id="KW-0963">Cytoplasm</keyword>
<dbReference type="RefSeq" id="WP_128560081.1">
    <property type="nucleotide sequence ID" value="NZ_BPQH01000004.1"/>
</dbReference>
<organism evidence="13 14">
    <name type="scientific">Methylobacterium crusticola</name>
    <dbReference type="NCBI Taxonomy" id="1697972"/>
    <lineage>
        <taxon>Bacteria</taxon>
        <taxon>Pseudomonadati</taxon>
        <taxon>Pseudomonadota</taxon>
        <taxon>Alphaproteobacteria</taxon>
        <taxon>Hyphomicrobiales</taxon>
        <taxon>Methylobacteriaceae</taxon>
        <taxon>Methylobacterium</taxon>
    </lineage>
</organism>
<dbReference type="InterPro" id="IPR002043">
    <property type="entry name" value="UDG_fam1"/>
</dbReference>
<comment type="caution">
    <text evidence="13">The sequence shown here is derived from an EMBL/GenBank/DDBJ whole genome shotgun (WGS) entry which is preliminary data.</text>
</comment>
<evidence type="ECO:0000259" key="12">
    <source>
        <dbReference type="SMART" id="SM00986"/>
    </source>
</evidence>
<accession>A0ABQ4QU67</accession>
<feature type="active site" description="Proton acceptor" evidence="9 10">
    <location>
        <position position="76"/>
    </location>
</feature>
<sequence>MPEPDTVAGALARFRASASPWLALPFFTDGSAERVADAVDARRAAGARVLPAPGQVFAALALTPLPAVRAVILGQDPYPTPGDAHGLAFSYVGGRRLPASLKVILAEMAEETGSAPPVSGDLTPWARQGVLLLNAALTVEAGKAGAHLKLGWSALTDQAVAAVSAGRPAVAFLLWGAPARQRAALVDPGRHLVLEAGHPSPLNRRADFRGSRPFGRANAWLREKGLEPVDWRLA</sequence>
<dbReference type="Pfam" id="PF03167">
    <property type="entry name" value="UDG"/>
    <property type="match status" value="1"/>
</dbReference>
<evidence type="ECO:0000256" key="7">
    <source>
        <dbReference type="ARBA" id="ARBA00022801"/>
    </source>
</evidence>
<evidence type="ECO:0000256" key="11">
    <source>
        <dbReference type="RuleBase" id="RU003780"/>
    </source>
</evidence>
<dbReference type="SUPFAM" id="SSF52141">
    <property type="entry name" value="Uracil-DNA glycosylase-like"/>
    <property type="match status" value="1"/>
</dbReference>
<dbReference type="InterPro" id="IPR036895">
    <property type="entry name" value="Uracil-DNA_glycosylase-like_sf"/>
</dbReference>
<reference evidence="13" key="1">
    <citation type="journal article" date="2021" name="Front. Microbiol.">
        <title>Comprehensive Comparative Genomics and Phenotyping of Methylobacterium Species.</title>
        <authorList>
            <person name="Alessa O."/>
            <person name="Ogura Y."/>
            <person name="Fujitani Y."/>
            <person name="Takami H."/>
            <person name="Hayashi T."/>
            <person name="Sahin N."/>
            <person name="Tani A."/>
        </authorList>
    </citation>
    <scope>NUCLEOTIDE SEQUENCE</scope>
    <source>
        <strain evidence="13">KCTC 52305</strain>
    </source>
</reference>
<protein>
    <recommendedName>
        <fullName evidence="5 9">Uracil-DNA glycosylase</fullName>
        <shortName evidence="9">UDG</shortName>
        <ecNumber evidence="4 9">3.2.2.27</ecNumber>
    </recommendedName>
</protein>
<dbReference type="SMART" id="SM00987">
    <property type="entry name" value="UreE_C"/>
    <property type="match status" value="1"/>
</dbReference>
<gene>
    <name evidence="9 13" type="primary">ung</name>
    <name evidence="13" type="ORF">OPKNFCMD_1604</name>
</gene>
<dbReference type="NCBIfam" id="NF003588">
    <property type="entry name" value="PRK05254.1-1"/>
    <property type="match status" value="1"/>
</dbReference>